<gene>
    <name evidence="3" type="ORF">WMO43_05815</name>
</gene>
<keyword evidence="1 3" id="KW-0378">Hydrolase</keyword>
<sequence length="348" mass="38491">MQEKILKISACFCVALAIVACASFYYLPKLHDTRLSFGMEQLEQFILTKSENSGISAINTDVKANFPQQLRVELPAGCDASQVEVRQNYNSQTVDLIIPTDEQEFLYEKPLVGSSKNISDVFMDYAGGKAVIEIVLNQVFETEKTCAGKYLYLDFLSPHEIYDKVVVIDAGHGGSKPGAIKQGICEKDIDLAIVLELKKLLEQNKKIGVYYTRVDDSNPSFDSRVDLANKADADLFISVHNNSTTGPGLSKVQGTQVMYDEKKPDKDSKDFAQICLEEVTKSCGSVDKGLVAGNDIFIIRTAAVPVALIEVGFMTNEEELTKLNSNDYQKKVAEGIYQAILRAFEEGY</sequence>
<dbReference type="InterPro" id="IPR050695">
    <property type="entry name" value="N-acetylmuramoyl_amidase_3"/>
</dbReference>
<dbReference type="RefSeq" id="WP_177963822.1">
    <property type="nucleotide sequence ID" value="NZ_JBBMEX010000005.1"/>
</dbReference>
<evidence type="ECO:0000256" key="1">
    <source>
        <dbReference type="ARBA" id="ARBA00022801"/>
    </source>
</evidence>
<accession>A0ABV1HCE4</accession>
<evidence type="ECO:0000313" key="4">
    <source>
        <dbReference type="Proteomes" id="UP001454489"/>
    </source>
</evidence>
<dbReference type="PANTHER" id="PTHR30404:SF0">
    <property type="entry name" value="N-ACETYLMURAMOYL-L-ALANINE AMIDASE AMIC"/>
    <property type="match status" value="1"/>
</dbReference>
<dbReference type="EMBL" id="JBBMEX010000005">
    <property type="protein sequence ID" value="MEQ2557389.1"/>
    <property type="molecule type" value="Genomic_DNA"/>
</dbReference>
<name>A0ABV1HCE4_9FIRM</name>
<organism evidence="3 4">
    <name type="scientific">Maccoyibacter intestinihominis</name>
    <dbReference type="NCBI Taxonomy" id="3133499"/>
    <lineage>
        <taxon>Bacteria</taxon>
        <taxon>Bacillati</taxon>
        <taxon>Bacillota</taxon>
        <taxon>Clostridia</taxon>
        <taxon>Lachnospirales</taxon>
        <taxon>Lachnospiraceae</taxon>
        <taxon>Maccoyibacter</taxon>
    </lineage>
</organism>
<proteinExistence type="predicted"/>
<dbReference type="SUPFAM" id="SSF53187">
    <property type="entry name" value="Zn-dependent exopeptidases"/>
    <property type="match status" value="1"/>
</dbReference>
<dbReference type="Proteomes" id="UP001454489">
    <property type="component" value="Unassembled WGS sequence"/>
</dbReference>
<dbReference type="Pfam" id="PF01520">
    <property type="entry name" value="Amidase_3"/>
    <property type="match status" value="1"/>
</dbReference>
<dbReference type="Gene3D" id="3.40.630.40">
    <property type="entry name" value="Zn-dependent exopeptidases"/>
    <property type="match status" value="1"/>
</dbReference>
<keyword evidence="4" id="KW-1185">Reference proteome</keyword>
<dbReference type="InterPro" id="IPR002508">
    <property type="entry name" value="MurNAc-LAA_cat"/>
</dbReference>
<dbReference type="SMART" id="SM00646">
    <property type="entry name" value="Ami_3"/>
    <property type="match status" value="1"/>
</dbReference>
<evidence type="ECO:0000313" key="3">
    <source>
        <dbReference type="EMBL" id="MEQ2557389.1"/>
    </source>
</evidence>
<dbReference type="PROSITE" id="PS51257">
    <property type="entry name" value="PROKAR_LIPOPROTEIN"/>
    <property type="match status" value="1"/>
</dbReference>
<dbReference type="EC" id="3.5.1.28" evidence="3"/>
<evidence type="ECO:0000259" key="2">
    <source>
        <dbReference type="SMART" id="SM00646"/>
    </source>
</evidence>
<dbReference type="CDD" id="cd02696">
    <property type="entry name" value="MurNAc-LAA"/>
    <property type="match status" value="1"/>
</dbReference>
<reference evidence="3 4" key="1">
    <citation type="submission" date="2024-03" db="EMBL/GenBank/DDBJ databases">
        <title>Human intestinal bacterial collection.</title>
        <authorList>
            <person name="Pauvert C."/>
            <person name="Hitch T.C.A."/>
            <person name="Clavel T."/>
        </authorList>
    </citation>
    <scope>NUCLEOTIDE SEQUENCE [LARGE SCALE GENOMIC DNA]</scope>
    <source>
        <strain evidence="3 4">CLA-AA-H185</strain>
    </source>
</reference>
<feature type="domain" description="MurNAc-LAA" evidence="2">
    <location>
        <begin position="225"/>
        <end position="341"/>
    </location>
</feature>
<dbReference type="GO" id="GO:0008745">
    <property type="term" value="F:N-acetylmuramoyl-L-alanine amidase activity"/>
    <property type="evidence" value="ECO:0007669"/>
    <property type="project" value="UniProtKB-EC"/>
</dbReference>
<dbReference type="PANTHER" id="PTHR30404">
    <property type="entry name" value="N-ACETYLMURAMOYL-L-ALANINE AMIDASE"/>
    <property type="match status" value="1"/>
</dbReference>
<comment type="caution">
    <text evidence="3">The sequence shown here is derived from an EMBL/GenBank/DDBJ whole genome shotgun (WGS) entry which is preliminary data.</text>
</comment>
<protein>
    <submittedName>
        <fullName evidence="3">N-acetylmuramoyl-L-alanine amidase</fullName>
        <ecNumber evidence="3">3.5.1.28</ecNumber>
    </submittedName>
</protein>